<keyword evidence="2" id="KW-1185">Reference proteome</keyword>
<evidence type="ECO:0000313" key="2">
    <source>
        <dbReference type="Proteomes" id="UP000325672"/>
    </source>
</evidence>
<dbReference type="RefSeq" id="XP_031917222.1">
    <property type="nucleotide sequence ID" value="XM_032053717.1"/>
</dbReference>
<proteinExistence type="predicted"/>
<name>A0A5N6T4G6_ASPPS</name>
<evidence type="ECO:0000313" key="1">
    <source>
        <dbReference type="EMBL" id="KAE8141159.1"/>
    </source>
</evidence>
<dbReference type="AlphaFoldDB" id="A0A5N6T4G6"/>
<sequence>MTSISTGNCLRGVCAHSYTGELVVRPSVIAILAARFRAERIRSTLRSRTGISPLQKGGIDAEFYTPNRAS</sequence>
<gene>
    <name evidence="1" type="ORF">BDV38DRAFT_238828</name>
</gene>
<dbReference type="Proteomes" id="UP000325672">
    <property type="component" value="Unassembled WGS sequence"/>
</dbReference>
<organism evidence="1 2">
    <name type="scientific">Aspergillus pseudotamarii</name>
    <dbReference type="NCBI Taxonomy" id="132259"/>
    <lineage>
        <taxon>Eukaryota</taxon>
        <taxon>Fungi</taxon>
        <taxon>Dikarya</taxon>
        <taxon>Ascomycota</taxon>
        <taxon>Pezizomycotina</taxon>
        <taxon>Eurotiomycetes</taxon>
        <taxon>Eurotiomycetidae</taxon>
        <taxon>Eurotiales</taxon>
        <taxon>Aspergillaceae</taxon>
        <taxon>Aspergillus</taxon>
        <taxon>Aspergillus subgen. Circumdati</taxon>
    </lineage>
</organism>
<protein>
    <submittedName>
        <fullName evidence="1">Uncharacterized protein</fullName>
    </submittedName>
</protein>
<reference evidence="1 2" key="1">
    <citation type="submission" date="2019-04" db="EMBL/GenBank/DDBJ databases">
        <title>Friends and foes A comparative genomics study of 23 Aspergillus species from section Flavi.</title>
        <authorList>
            <consortium name="DOE Joint Genome Institute"/>
            <person name="Kjaerbolling I."/>
            <person name="Vesth T."/>
            <person name="Frisvad J.C."/>
            <person name="Nybo J.L."/>
            <person name="Theobald S."/>
            <person name="Kildgaard S."/>
            <person name="Isbrandt T."/>
            <person name="Kuo A."/>
            <person name="Sato A."/>
            <person name="Lyhne E.K."/>
            <person name="Kogle M.E."/>
            <person name="Wiebenga A."/>
            <person name="Kun R.S."/>
            <person name="Lubbers R.J."/>
            <person name="Makela M.R."/>
            <person name="Barry K."/>
            <person name="Chovatia M."/>
            <person name="Clum A."/>
            <person name="Daum C."/>
            <person name="Haridas S."/>
            <person name="He G."/>
            <person name="LaButti K."/>
            <person name="Lipzen A."/>
            <person name="Mondo S."/>
            <person name="Riley R."/>
            <person name="Salamov A."/>
            <person name="Simmons B.A."/>
            <person name="Magnuson J.K."/>
            <person name="Henrissat B."/>
            <person name="Mortensen U.H."/>
            <person name="Larsen T.O."/>
            <person name="Devries R.P."/>
            <person name="Grigoriev I.V."/>
            <person name="Machida M."/>
            <person name="Baker S.E."/>
            <person name="Andersen M.R."/>
        </authorList>
    </citation>
    <scope>NUCLEOTIDE SEQUENCE [LARGE SCALE GENOMIC DNA]</scope>
    <source>
        <strain evidence="1 2">CBS 117625</strain>
    </source>
</reference>
<dbReference type="GeneID" id="43637927"/>
<accession>A0A5N6T4G6</accession>
<dbReference type="EMBL" id="ML743559">
    <property type="protein sequence ID" value="KAE8141159.1"/>
    <property type="molecule type" value="Genomic_DNA"/>
</dbReference>
<dbReference type="OrthoDB" id="9985472at2759"/>